<protein>
    <submittedName>
        <fullName evidence="1">Uncharacterized protein</fullName>
    </submittedName>
</protein>
<name>A0A846N2V1_9PROT</name>
<keyword evidence="2" id="KW-1185">Reference proteome</keyword>
<dbReference type="Proteomes" id="UP000570514">
    <property type="component" value="Unassembled WGS sequence"/>
</dbReference>
<comment type="caution">
    <text evidence="1">The sequence shown here is derived from an EMBL/GenBank/DDBJ whole genome shotgun (WGS) entry which is preliminary data.</text>
</comment>
<dbReference type="AlphaFoldDB" id="A0A846N2V1"/>
<accession>A0A846N2V1</accession>
<sequence>MSEVCGNHPDCGFFSKYAQDEKAQELGNVKLYCQGPRQGACERAVYRKTFLANPPDEMMPNGALVA</sequence>
<dbReference type="RefSeq" id="WP_167083534.1">
    <property type="nucleotide sequence ID" value="NZ_BAAADC010000001.1"/>
</dbReference>
<reference evidence="1 2" key="1">
    <citation type="submission" date="2020-03" db="EMBL/GenBank/DDBJ databases">
        <title>Genomic Encyclopedia of Type Strains, Phase IV (KMG-IV): sequencing the most valuable type-strain genomes for metagenomic binning, comparative biology and taxonomic classification.</title>
        <authorList>
            <person name="Goeker M."/>
        </authorList>
    </citation>
    <scope>NUCLEOTIDE SEQUENCE [LARGE SCALE GENOMIC DNA]</scope>
    <source>
        <strain evidence="1 2">DSM 19867</strain>
    </source>
</reference>
<organism evidence="1 2">
    <name type="scientific">Rhizomicrobium palustre</name>
    <dbReference type="NCBI Taxonomy" id="189966"/>
    <lineage>
        <taxon>Bacteria</taxon>
        <taxon>Pseudomonadati</taxon>
        <taxon>Pseudomonadota</taxon>
        <taxon>Alphaproteobacteria</taxon>
        <taxon>Micropepsales</taxon>
        <taxon>Micropepsaceae</taxon>
        <taxon>Rhizomicrobium</taxon>
    </lineage>
</organism>
<evidence type="ECO:0000313" key="1">
    <source>
        <dbReference type="EMBL" id="NIK89447.1"/>
    </source>
</evidence>
<proteinExistence type="predicted"/>
<gene>
    <name evidence="1" type="ORF">FHS83_002765</name>
</gene>
<dbReference type="EMBL" id="JAASRM010000001">
    <property type="protein sequence ID" value="NIK89447.1"/>
    <property type="molecule type" value="Genomic_DNA"/>
</dbReference>
<evidence type="ECO:0000313" key="2">
    <source>
        <dbReference type="Proteomes" id="UP000570514"/>
    </source>
</evidence>